<gene>
    <name evidence="15" type="ORF">BABINDRAFT_179456</name>
</gene>
<dbReference type="PANTHER" id="PTHR10953:SF6">
    <property type="entry name" value="NEDD8-ACTIVATING ENZYME E1 CATALYTIC SUBUNIT"/>
    <property type="match status" value="1"/>
</dbReference>
<evidence type="ECO:0000256" key="10">
    <source>
        <dbReference type="ARBA" id="ARBA00023624"/>
    </source>
</evidence>
<dbReference type="UniPathway" id="UPA00885"/>
<dbReference type="FunFam" id="3.10.290.20:FF:000003">
    <property type="entry name" value="Ubiquitin-activating enzyme E1 C"/>
    <property type="match status" value="1"/>
</dbReference>
<dbReference type="Gene3D" id="3.10.290.20">
    <property type="entry name" value="Ubiquitin-like 2 activating enzyme e1b. Chain: B, domain 3"/>
    <property type="match status" value="1"/>
</dbReference>
<feature type="active site" description="Glycyl thioester intermediate" evidence="12">
    <location>
        <position position="205"/>
    </location>
</feature>
<comment type="pathway">
    <text evidence="2 13">Protein modification; protein neddylation.</text>
</comment>
<comment type="subcellular location">
    <subcellularLocation>
        <location evidence="1">Cytoplasm</location>
    </subcellularLocation>
</comment>
<dbReference type="GO" id="GO:0045116">
    <property type="term" value="P:protein neddylation"/>
    <property type="evidence" value="ECO:0007669"/>
    <property type="project" value="UniProtKB-UniRule"/>
</dbReference>
<dbReference type="EMBL" id="KV454427">
    <property type="protein sequence ID" value="ODQ81910.1"/>
    <property type="molecule type" value="Genomic_DNA"/>
</dbReference>
<dbReference type="FunFam" id="3.50.50.80:FF:000002">
    <property type="entry name" value="SUMO-activating enzyme subunit 2"/>
    <property type="match status" value="1"/>
</dbReference>
<accession>A0A1E3QW71</accession>
<dbReference type="AlphaFoldDB" id="A0A1E3QW71"/>
<evidence type="ECO:0000256" key="11">
    <source>
        <dbReference type="ARBA" id="ARBA00024626"/>
    </source>
</evidence>
<proteinExistence type="inferred from homology"/>
<evidence type="ECO:0000256" key="3">
    <source>
        <dbReference type="ARBA" id="ARBA00006310"/>
    </source>
</evidence>
<dbReference type="GeneID" id="30148940"/>
<dbReference type="InterPro" id="IPR045886">
    <property type="entry name" value="ThiF/MoeB/HesA"/>
</dbReference>
<dbReference type="SMART" id="SM01181">
    <property type="entry name" value="E2_bind"/>
    <property type="match status" value="1"/>
</dbReference>
<evidence type="ECO:0000256" key="5">
    <source>
        <dbReference type="ARBA" id="ARBA00022490"/>
    </source>
</evidence>
<evidence type="ECO:0000259" key="14">
    <source>
        <dbReference type="SMART" id="SM01181"/>
    </source>
</evidence>
<evidence type="ECO:0000256" key="12">
    <source>
        <dbReference type="PROSITE-ProRule" id="PRU10132"/>
    </source>
</evidence>
<dbReference type="InterPro" id="IPR014929">
    <property type="entry name" value="E2-binding"/>
</dbReference>
<evidence type="ECO:0000256" key="9">
    <source>
        <dbReference type="ARBA" id="ARBA00022840"/>
    </source>
</evidence>
<dbReference type="GO" id="GO:0005524">
    <property type="term" value="F:ATP binding"/>
    <property type="evidence" value="ECO:0007669"/>
    <property type="project" value="UniProtKB-UniRule"/>
</dbReference>
<sequence>MTTVAERSESSILPYITATGPFSDPDYEPGQEVLDFLHTSRILVIGAGGLGCEILKDLALSGFKSIDVIDMDTIDVSNLNRQFLFRRHDVGASKAETAANFVMARVAGVTINAHCCRIQDMTHAYYRQFTLVVCGLDSIEARRWMNATLCQIVTDNSADPLALIPLIDGGTEGFKGSARVILPGVSACYECSLDTLGVRTVYPVCTIANTPRLPEHCVEWASVLEWPRHWGDVKFDADDPLAVDWMYATALTRAKQFNINGVTRSLTLGVVKNIIPAIALTNAVVAAACCSEAFKLVTGCTASLENFMMYSGDDSIFTYTFKYERKENCAVCGYDSKTFTAQRWWTLQDFVDHIAEQNEVQMKQPSLATARKNLYLRKPEALEKATRPNLSKKLCDLVEDGTEEVAITDPQLPISVRCKIVFAGSDERAEFVDV</sequence>
<keyword evidence="8 13" id="KW-0833">Ubl conjugation pathway</keyword>
<dbReference type="CDD" id="cd01488">
    <property type="entry name" value="Uba3_RUB"/>
    <property type="match status" value="1"/>
</dbReference>
<keyword evidence="7 13" id="KW-0547">Nucleotide-binding</keyword>
<comment type="function">
    <text evidence="13">Catalytic subunit of the dimeric E1 enzyme, which activates NEDD8.</text>
</comment>
<comment type="catalytic activity">
    <reaction evidence="11 13">
        <text>ATP + [NEDD8 protein] + [E1 NEDD8-activating enzyme]-L-cysteine = AMP + diphosphate + [E1 NEDD8-activating enzyme]-S-[NEDD8 protein]-yl-L-cysteine.</text>
        <dbReference type="EC" id="6.2.1.64"/>
    </reaction>
</comment>
<dbReference type="Proteomes" id="UP000094336">
    <property type="component" value="Unassembled WGS sequence"/>
</dbReference>
<keyword evidence="9 13" id="KW-0067">ATP-binding</keyword>
<evidence type="ECO:0000256" key="13">
    <source>
        <dbReference type="RuleBase" id="RU368009"/>
    </source>
</evidence>
<dbReference type="STRING" id="984486.A0A1E3QW71"/>
<dbReference type="InterPro" id="IPR030468">
    <property type="entry name" value="Uba3_N"/>
</dbReference>
<dbReference type="Pfam" id="PF00899">
    <property type="entry name" value="ThiF"/>
    <property type="match status" value="1"/>
</dbReference>
<evidence type="ECO:0000256" key="6">
    <source>
        <dbReference type="ARBA" id="ARBA00022598"/>
    </source>
</evidence>
<evidence type="ECO:0000313" key="16">
    <source>
        <dbReference type="Proteomes" id="UP000094336"/>
    </source>
</evidence>
<dbReference type="Gene3D" id="3.40.50.720">
    <property type="entry name" value="NAD(P)-binding Rossmann-like Domain"/>
    <property type="match status" value="1"/>
</dbReference>
<evidence type="ECO:0000256" key="8">
    <source>
        <dbReference type="ARBA" id="ARBA00022786"/>
    </source>
</evidence>
<dbReference type="Pfam" id="PF08825">
    <property type="entry name" value="E2_bind"/>
    <property type="match status" value="1"/>
</dbReference>
<dbReference type="FunFam" id="1.10.10.520:FF:000001">
    <property type="entry name" value="NEDD8-activating enzyme E1 catalytic subunit"/>
    <property type="match status" value="1"/>
</dbReference>
<dbReference type="PROSITE" id="PS00865">
    <property type="entry name" value="UBIQUITIN_ACTIVAT_2"/>
    <property type="match status" value="1"/>
</dbReference>
<evidence type="ECO:0000256" key="1">
    <source>
        <dbReference type="ARBA" id="ARBA00004496"/>
    </source>
</evidence>
<dbReference type="InterPro" id="IPR035985">
    <property type="entry name" value="Ubiquitin-activating_enz"/>
</dbReference>
<reference evidence="16" key="1">
    <citation type="submission" date="2016-05" db="EMBL/GenBank/DDBJ databases">
        <title>Comparative genomics of biotechnologically important yeasts.</title>
        <authorList>
            <consortium name="DOE Joint Genome Institute"/>
            <person name="Riley R."/>
            <person name="Haridas S."/>
            <person name="Wolfe K.H."/>
            <person name="Lopes M.R."/>
            <person name="Hittinger C.T."/>
            <person name="Goker M."/>
            <person name="Salamov A."/>
            <person name="Wisecaver J."/>
            <person name="Long T.M."/>
            <person name="Aerts A.L."/>
            <person name="Barry K."/>
            <person name="Choi C."/>
            <person name="Clum A."/>
            <person name="Coughlan A.Y."/>
            <person name="Deshpande S."/>
            <person name="Douglass A.P."/>
            <person name="Hanson S.J."/>
            <person name="Klenk H.-P."/>
            <person name="Labutti K."/>
            <person name="Lapidus A."/>
            <person name="Lindquist E."/>
            <person name="Lipzen A."/>
            <person name="Meier-Kolthoff J.P."/>
            <person name="Ohm R.A."/>
            <person name="Otillar R.P."/>
            <person name="Pangilinan J."/>
            <person name="Peng Y."/>
            <person name="Rokas A."/>
            <person name="Rosa C.A."/>
            <person name="Scheuner C."/>
            <person name="Sibirny A.A."/>
            <person name="Slot J.C."/>
            <person name="Stielow J.B."/>
            <person name="Sun H."/>
            <person name="Kurtzman C.P."/>
            <person name="Blackwell M."/>
            <person name="Grigoriev I.V."/>
            <person name="Jeffries T.W."/>
        </authorList>
    </citation>
    <scope>NUCLEOTIDE SEQUENCE [LARGE SCALE GENOMIC DNA]</scope>
    <source>
        <strain evidence="16">NRRL Y-12698</strain>
    </source>
</reference>
<organism evidence="15 16">
    <name type="scientific">Babjeviella inositovora NRRL Y-12698</name>
    <dbReference type="NCBI Taxonomy" id="984486"/>
    <lineage>
        <taxon>Eukaryota</taxon>
        <taxon>Fungi</taxon>
        <taxon>Dikarya</taxon>
        <taxon>Ascomycota</taxon>
        <taxon>Saccharomycotina</taxon>
        <taxon>Pichiomycetes</taxon>
        <taxon>Serinales incertae sedis</taxon>
        <taxon>Babjeviella</taxon>
    </lineage>
</organism>
<feature type="domain" description="E2 binding" evidence="14">
    <location>
        <begin position="339"/>
        <end position="423"/>
    </location>
</feature>
<dbReference type="SUPFAM" id="SSF69572">
    <property type="entry name" value="Activating enzymes of the ubiquitin-like proteins"/>
    <property type="match status" value="1"/>
</dbReference>
<dbReference type="GO" id="GO:0005634">
    <property type="term" value="C:nucleus"/>
    <property type="evidence" value="ECO:0007669"/>
    <property type="project" value="TreeGrafter"/>
</dbReference>
<evidence type="ECO:0000256" key="2">
    <source>
        <dbReference type="ARBA" id="ARBA00005032"/>
    </source>
</evidence>
<evidence type="ECO:0000313" key="15">
    <source>
        <dbReference type="EMBL" id="ODQ81910.1"/>
    </source>
</evidence>
<keyword evidence="16" id="KW-1185">Reference proteome</keyword>
<dbReference type="EC" id="6.2.1.64" evidence="10 13"/>
<dbReference type="GO" id="GO:0019781">
    <property type="term" value="F:NEDD8 activating enzyme activity"/>
    <property type="evidence" value="ECO:0007669"/>
    <property type="project" value="UniProtKB-UniRule"/>
</dbReference>
<dbReference type="RefSeq" id="XP_018987238.1">
    <property type="nucleotide sequence ID" value="XM_019131087.1"/>
</dbReference>
<dbReference type="InterPro" id="IPR023318">
    <property type="entry name" value="Ub_act_enz_dom_a_sf"/>
</dbReference>
<dbReference type="InterPro" id="IPR033127">
    <property type="entry name" value="UBQ-activ_enz_E1_Cys_AS"/>
</dbReference>
<evidence type="ECO:0000256" key="4">
    <source>
        <dbReference type="ARBA" id="ARBA00015203"/>
    </source>
</evidence>
<dbReference type="PANTHER" id="PTHR10953">
    <property type="entry name" value="UBIQUITIN-ACTIVATING ENZYME E1"/>
    <property type="match status" value="1"/>
</dbReference>
<keyword evidence="6 13" id="KW-0436">Ligase</keyword>
<dbReference type="InterPro" id="IPR000594">
    <property type="entry name" value="ThiF_NAD_FAD-bd"/>
</dbReference>
<dbReference type="OrthoDB" id="10255449at2759"/>
<dbReference type="Gene3D" id="1.10.10.520">
    <property type="entry name" value="Ubiquitin activating enzymes (Uba3). Chain: B, domain 2"/>
    <property type="match status" value="1"/>
</dbReference>
<comment type="similarity">
    <text evidence="3 13">Belongs to the ubiquitin-activating E1 family. UBA3 subfamily.</text>
</comment>
<keyword evidence="5" id="KW-0963">Cytoplasm</keyword>
<name>A0A1E3QW71_9ASCO</name>
<evidence type="ECO:0000256" key="7">
    <source>
        <dbReference type="ARBA" id="ARBA00022741"/>
    </source>
</evidence>
<dbReference type="GO" id="GO:0005737">
    <property type="term" value="C:cytoplasm"/>
    <property type="evidence" value="ECO:0007669"/>
    <property type="project" value="UniProtKB-SubCell"/>
</dbReference>
<protein>
    <recommendedName>
        <fullName evidence="4 13">NEDD8-activating enzyme E1 catalytic subunit</fullName>
        <ecNumber evidence="10 13">6.2.1.64</ecNumber>
    </recommendedName>
</protein>